<sequence>MMILSFVLASLIGVSLGLIGAGGSILTVPVLVYFAGIEPATATAYSLFIVGTTSLFGGCISALEKKVDFKTGLSFIIASFITVFITRKFLLPALPAYWFSLGGFEITKSNGLMLLFAVFMVVAGIAMIRPEKKVDATSVSVNYAVVIISGIAVGILAGLVGAGGGFLIIPALILFAGLDTKIAINTSLLIIAINSLSGFAGDLENGLHPDWHFLLPFSLLALAGIAIGKLIAKKADGTKLKKGFGVFVLVLATIILFEELKPIVTL</sequence>
<evidence type="ECO:0000256" key="5">
    <source>
        <dbReference type="RuleBase" id="RU363041"/>
    </source>
</evidence>
<dbReference type="Proteomes" id="UP001560573">
    <property type="component" value="Unassembled WGS sequence"/>
</dbReference>
<keyword evidence="2 5" id="KW-0812">Transmembrane</keyword>
<keyword evidence="4 5" id="KW-0472">Membrane</keyword>
<comment type="subcellular location">
    <subcellularLocation>
        <location evidence="5">Cell membrane</location>
        <topology evidence="5">Multi-pass membrane protein</topology>
    </subcellularLocation>
    <subcellularLocation>
        <location evidence="1">Membrane</location>
        <topology evidence="1">Multi-pass membrane protein</topology>
    </subcellularLocation>
</comment>
<name>A0ABV3ZNQ2_9BACT</name>
<dbReference type="InterPro" id="IPR051598">
    <property type="entry name" value="TSUP/Inactive_protease-like"/>
</dbReference>
<dbReference type="PANTHER" id="PTHR43701">
    <property type="entry name" value="MEMBRANE TRANSPORTER PROTEIN MJ0441-RELATED"/>
    <property type="match status" value="1"/>
</dbReference>
<reference evidence="6 7" key="1">
    <citation type="submission" date="2023-07" db="EMBL/GenBank/DDBJ databases">
        <authorList>
            <person name="Lian W.-H."/>
        </authorList>
    </citation>
    <scope>NUCLEOTIDE SEQUENCE [LARGE SCALE GENOMIC DNA]</scope>
    <source>
        <strain evidence="6 7">SYSU DXS3180</strain>
    </source>
</reference>
<keyword evidence="5" id="KW-1003">Cell membrane</keyword>
<dbReference type="RefSeq" id="WP_369331672.1">
    <property type="nucleotide sequence ID" value="NZ_JAULBC010000008.1"/>
</dbReference>
<evidence type="ECO:0000313" key="7">
    <source>
        <dbReference type="Proteomes" id="UP001560573"/>
    </source>
</evidence>
<evidence type="ECO:0000256" key="2">
    <source>
        <dbReference type="ARBA" id="ARBA00022692"/>
    </source>
</evidence>
<dbReference type="Pfam" id="PF01925">
    <property type="entry name" value="TauE"/>
    <property type="match status" value="1"/>
</dbReference>
<gene>
    <name evidence="6" type="ORF">QTN47_22300</name>
</gene>
<comment type="caution">
    <text evidence="6">The sequence shown here is derived from an EMBL/GenBank/DDBJ whole genome shotgun (WGS) entry which is preliminary data.</text>
</comment>
<feature type="transmembrane region" description="Helical" evidence="5">
    <location>
        <begin position="111"/>
        <end position="130"/>
    </location>
</feature>
<feature type="transmembrane region" description="Helical" evidence="5">
    <location>
        <begin position="142"/>
        <end position="175"/>
    </location>
</feature>
<keyword evidence="7" id="KW-1185">Reference proteome</keyword>
<feature type="transmembrane region" description="Helical" evidence="5">
    <location>
        <begin position="6"/>
        <end position="35"/>
    </location>
</feature>
<feature type="transmembrane region" description="Helical" evidence="5">
    <location>
        <begin position="244"/>
        <end position="264"/>
    </location>
</feature>
<evidence type="ECO:0000256" key="4">
    <source>
        <dbReference type="ARBA" id="ARBA00023136"/>
    </source>
</evidence>
<dbReference type="PANTHER" id="PTHR43701:SF2">
    <property type="entry name" value="MEMBRANE TRANSPORTER PROTEIN YJNA-RELATED"/>
    <property type="match status" value="1"/>
</dbReference>
<evidence type="ECO:0000313" key="6">
    <source>
        <dbReference type="EMBL" id="MEX6690258.1"/>
    </source>
</evidence>
<feature type="transmembrane region" description="Helical" evidence="5">
    <location>
        <begin position="182"/>
        <end position="201"/>
    </location>
</feature>
<feature type="transmembrane region" description="Helical" evidence="5">
    <location>
        <begin position="75"/>
        <end position="99"/>
    </location>
</feature>
<evidence type="ECO:0000256" key="3">
    <source>
        <dbReference type="ARBA" id="ARBA00022989"/>
    </source>
</evidence>
<accession>A0ABV3ZNQ2</accession>
<organism evidence="6 7">
    <name type="scientific">Danxiaibacter flavus</name>
    <dbReference type="NCBI Taxonomy" id="3049108"/>
    <lineage>
        <taxon>Bacteria</taxon>
        <taxon>Pseudomonadati</taxon>
        <taxon>Bacteroidota</taxon>
        <taxon>Chitinophagia</taxon>
        <taxon>Chitinophagales</taxon>
        <taxon>Chitinophagaceae</taxon>
        <taxon>Danxiaibacter</taxon>
    </lineage>
</organism>
<keyword evidence="3 5" id="KW-1133">Transmembrane helix</keyword>
<feature type="transmembrane region" description="Helical" evidence="5">
    <location>
        <begin position="213"/>
        <end position="232"/>
    </location>
</feature>
<feature type="transmembrane region" description="Helical" evidence="5">
    <location>
        <begin position="42"/>
        <end position="63"/>
    </location>
</feature>
<protein>
    <recommendedName>
        <fullName evidence="5">Probable membrane transporter protein</fullName>
    </recommendedName>
</protein>
<comment type="similarity">
    <text evidence="5">Belongs to the 4-toluene sulfonate uptake permease (TSUP) (TC 2.A.102) family.</text>
</comment>
<proteinExistence type="inferred from homology"/>
<evidence type="ECO:0000256" key="1">
    <source>
        <dbReference type="ARBA" id="ARBA00004141"/>
    </source>
</evidence>
<dbReference type="EMBL" id="JAULBC010000008">
    <property type="protein sequence ID" value="MEX6690258.1"/>
    <property type="molecule type" value="Genomic_DNA"/>
</dbReference>
<dbReference type="InterPro" id="IPR002781">
    <property type="entry name" value="TM_pro_TauE-like"/>
</dbReference>